<comment type="caution">
    <text evidence="2">The sequence shown here is derived from an EMBL/GenBank/DDBJ whole genome shotgun (WGS) entry which is preliminary data.</text>
</comment>
<dbReference type="Proteomes" id="UP000610966">
    <property type="component" value="Unassembled WGS sequence"/>
</dbReference>
<keyword evidence="1" id="KW-0472">Membrane</keyword>
<evidence type="ECO:0000313" key="3">
    <source>
        <dbReference type="Proteomes" id="UP000610966"/>
    </source>
</evidence>
<keyword evidence="1" id="KW-1133">Transmembrane helix</keyword>
<keyword evidence="1" id="KW-0812">Transmembrane</keyword>
<dbReference type="RefSeq" id="WP_204016901.1">
    <property type="nucleotide sequence ID" value="NZ_BOOG01000031.1"/>
</dbReference>
<evidence type="ECO:0000313" key="2">
    <source>
        <dbReference type="EMBL" id="GIH71202.1"/>
    </source>
</evidence>
<protein>
    <submittedName>
        <fullName evidence="2">Uncharacterized protein</fullName>
    </submittedName>
</protein>
<evidence type="ECO:0000256" key="1">
    <source>
        <dbReference type="SAM" id="Phobius"/>
    </source>
</evidence>
<proteinExistence type="predicted"/>
<accession>A0A8J3RC85</accession>
<name>A0A8J3RC85_9ACTN</name>
<keyword evidence="3" id="KW-1185">Reference proteome</keyword>
<dbReference type="EMBL" id="BOOG01000031">
    <property type="protein sequence ID" value="GIH71202.1"/>
    <property type="molecule type" value="Genomic_DNA"/>
</dbReference>
<feature type="transmembrane region" description="Helical" evidence="1">
    <location>
        <begin position="36"/>
        <end position="56"/>
    </location>
</feature>
<organism evidence="2 3">
    <name type="scientific">Sphaerimonospora thailandensis</name>
    <dbReference type="NCBI Taxonomy" id="795644"/>
    <lineage>
        <taxon>Bacteria</taxon>
        <taxon>Bacillati</taxon>
        <taxon>Actinomycetota</taxon>
        <taxon>Actinomycetes</taxon>
        <taxon>Streptosporangiales</taxon>
        <taxon>Streptosporangiaceae</taxon>
        <taxon>Sphaerimonospora</taxon>
    </lineage>
</organism>
<sequence length="58" mass="6625">MRYRLSSFLLLVYLLVGVYVAWVHHYLTPALLKQVAQALLAIFLWFLILLGVDLHVGG</sequence>
<gene>
    <name evidence="2" type="ORF">Mth01_34550</name>
</gene>
<reference evidence="2" key="1">
    <citation type="submission" date="2021-01" db="EMBL/GenBank/DDBJ databases">
        <title>Whole genome shotgun sequence of Sphaerimonospora thailandensis NBRC 107569.</title>
        <authorList>
            <person name="Komaki H."/>
            <person name="Tamura T."/>
        </authorList>
    </citation>
    <scope>NUCLEOTIDE SEQUENCE</scope>
    <source>
        <strain evidence="2">NBRC 107569</strain>
    </source>
</reference>
<dbReference type="AlphaFoldDB" id="A0A8J3RC85"/>